<feature type="domain" description="HTH tetR-type" evidence="5">
    <location>
        <begin position="12"/>
        <end position="72"/>
    </location>
</feature>
<evidence type="ECO:0000313" key="7">
    <source>
        <dbReference type="Proteomes" id="UP001160130"/>
    </source>
</evidence>
<reference evidence="6 7" key="1">
    <citation type="submission" date="2023-04" db="EMBL/GenBank/DDBJ databases">
        <title>Forest soil microbial communities from Buena Vista Peninsula, Colon Province, Panama.</title>
        <authorList>
            <person name="Bouskill N."/>
        </authorList>
    </citation>
    <scope>NUCLEOTIDE SEQUENCE [LARGE SCALE GENOMIC DNA]</scope>
    <source>
        <strain evidence="6 7">AC80</strain>
    </source>
</reference>
<evidence type="ECO:0000256" key="1">
    <source>
        <dbReference type="ARBA" id="ARBA00023015"/>
    </source>
</evidence>
<gene>
    <name evidence="6" type="ORF">M2272_004328</name>
</gene>
<dbReference type="Gene3D" id="1.10.357.10">
    <property type="entry name" value="Tetracycline Repressor, domain 2"/>
    <property type="match status" value="1"/>
</dbReference>
<dbReference type="RefSeq" id="WP_308205302.1">
    <property type="nucleotide sequence ID" value="NZ_JARXVE010000007.1"/>
</dbReference>
<dbReference type="PANTHER" id="PTHR30055">
    <property type="entry name" value="HTH-TYPE TRANSCRIPTIONAL REGULATOR RUTR"/>
    <property type="match status" value="1"/>
</dbReference>
<dbReference type="InterPro" id="IPR001647">
    <property type="entry name" value="HTH_TetR"/>
</dbReference>
<keyword evidence="7" id="KW-1185">Reference proteome</keyword>
<keyword evidence="3" id="KW-0804">Transcription</keyword>
<evidence type="ECO:0000256" key="4">
    <source>
        <dbReference type="PROSITE-ProRule" id="PRU00335"/>
    </source>
</evidence>
<comment type="caution">
    <text evidence="6">The sequence shown here is derived from an EMBL/GenBank/DDBJ whole genome shotgun (WGS) entry which is preliminary data.</text>
</comment>
<keyword evidence="2 4" id="KW-0238">DNA-binding</keyword>
<dbReference type="Pfam" id="PF00440">
    <property type="entry name" value="TetR_N"/>
    <property type="match status" value="1"/>
</dbReference>
<evidence type="ECO:0000259" key="5">
    <source>
        <dbReference type="PROSITE" id="PS50977"/>
    </source>
</evidence>
<keyword evidence="1" id="KW-0805">Transcription regulation</keyword>
<dbReference type="SUPFAM" id="SSF46689">
    <property type="entry name" value="Homeodomain-like"/>
    <property type="match status" value="1"/>
</dbReference>
<dbReference type="InterPro" id="IPR009057">
    <property type="entry name" value="Homeodomain-like_sf"/>
</dbReference>
<dbReference type="InterPro" id="IPR050109">
    <property type="entry name" value="HTH-type_TetR-like_transc_reg"/>
</dbReference>
<proteinExistence type="predicted"/>
<dbReference type="Proteomes" id="UP001160130">
    <property type="component" value="Unassembled WGS sequence"/>
</dbReference>
<feature type="DNA-binding region" description="H-T-H motif" evidence="4">
    <location>
        <begin position="35"/>
        <end position="54"/>
    </location>
</feature>
<accession>A0ABT6L431</accession>
<dbReference type="EMBL" id="JARXVE010000007">
    <property type="protein sequence ID" value="MDH6197673.1"/>
    <property type="molecule type" value="Genomic_DNA"/>
</dbReference>
<dbReference type="PROSITE" id="PS50977">
    <property type="entry name" value="HTH_TETR_2"/>
    <property type="match status" value="1"/>
</dbReference>
<protein>
    <submittedName>
        <fullName evidence="6">AcrR family transcriptional regulator</fullName>
    </submittedName>
</protein>
<sequence length="209" mass="22652">MSIDPGDVSGDGSDRDRIIEAAYSCLVEPHAGAVSVAAVLTRAGLSTRAFYRHFASKDALFLAMLRGESDWLAQRLDQIADDFDGLPVDQLRAWVAQVFDLLRDPRRRMRAKVLDSDEVSAARGYRTARVQCQTDGERSLATILRRGLGQGAFPLTKPEQDAVAIAAVVGREMTRPGIGDEWEEVQAGVVDFALRAVGAQAACRECGCA</sequence>
<organism evidence="6 7">
    <name type="scientific">Mycolicibacterium frederiksbergense</name>
    <dbReference type="NCBI Taxonomy" id="117567"/>
    <lineage>
        <taxon>Bacteria</taxon>
        <taxon>Bacillati</taxon>
        <taxon>Actinomycetota</taxon>
        <taxon>Actinomycetes</taxon>
        <taxon>Mycobacteriales</taxon>
        <taxon>Mycobacteriaceae</taxon>
        <taxon>Mycolicibacterium</taxon>
    </lineage>
</organism>
<evidence type="ECO:0000313" key="6">
    <source>
        <dbReference type="EMBL" id="MDH6197673.1"/>
    </source>
</evidence>
<dbReference type="PANTHER" id="PTHR30055:SF234">
    <property type="entry name" value="HTH-TYPE TRANSCRIPTIONAL REGULATOR BETI"/>
    <property type="match status" value="1"/>
</dbReference>
<name>A0ABT6L431_9MYCO</name>
<dbReference type="Gene3D" id="1.10.10.60">
    <property type="entry name" value="Homeodomain-like"/>
    <property type="match status" value="1"/>
</dbReference>
<evidence type="ECO:0000256" key="2">
    <source>
        <dbReference type="ARBA" id="ARBA00023125"/>
    </source>
</evidence>
<evidence type="ECO:0000256" key="3">
    <source>
        <dbReference type="ARBA" id="ARBA00023163"/>
    </source>
</evidence>